<name>A0A179GBH8_PURLI</name>
<comment type="catalytic activity">
    <reaction evidence="9">
        <text>feruloyl-polysaccharide + H2O = ferulate + polysaccharide.</text>
        <dbReference type="EC" id="3.1.1.73"/>
    </reaction>
</comment>
<protein>
    <recommendedName>
        <fullName evidence="10">Carboxylic ester hydrolase</fullName>
        <ecNumber evidence="10">3.1.1.-</ecNumber>
    </recommendedName>
</protein>
<comment type="caution">
    <text evidence="11">The sequence shown here is derived from an EMBL/GenBank/DDBJ whole genome shotgun (WGS) entry which is preliminary data.</text>
</comment>
<feature type="chain" id="PRO_5043073719" description="Carboxylic ester hydrolase" evidence="10">
    <location>
        <begin position="23"/>
        <end position="534"/>
    </location>
</feature>
<keyword evidence="3" id="KW-0119">Carbohydrate metabolism</keyword>
<keyword evidence="8" id="KW-1015">Disulfide bond</keyword>
<gene>
    <name evidence="11" type="ORF">VFPBJ_09804</name>
</gene>
<keyword evidence="3" id="KW-0624">Polysaccharide degradation</keyword>
<dbReference type="EC" id="3.1.1.-" evidence="10"/>
<keyword evidence="3" id="KW-0858">Xylan degradation</keyword>
<evidence type="ECO:0000256" key="6">
    <source>
        <dbReference type="ARBA" id="ARBA00022801"/>
    </source>
</evidence>
<sequence length="534" mass="58466">MALKSSFCVALAASYFSLPVPASQSPSASFESRCSDLKHAPQPSNITPLYSEYIPAGTNLVVPGLDSSCFNSTTIVADICRLGLNVTTSDRSDFIMEVWLPRNWTRRFLSTGNGGINGCIGYDDMTYATQLGFAATGSNNGHSGQNGTRFLNNLEVVIDYSYRSLTMSAAIGKQVTDKFYGKPHQKSYYLGCSTGGRQGFKMAQEFPGIFDGIVAGAPAFNFQGLLSWSGLFHTIIKEVGPDGVPPQSSWAAIDAEILAQCDHLDGAIDGILEDPSLCNFRPEALICRSGAKSSTCLTGKQADTVRRFLSPVNGVNGTFVYPRAEPFSGIVGSILSIYAPEQFQYTDHWFKYAVYNDSNLNTENLGPEQWDYAFKHDPANVRTYSGDLTKLRKRGAKLLHYHGLEDPLISSASSTYYYNLASRTMSLPSADMDKFYRYFRISGMSHCLGGTGASAIGNRGDNMASRDPKANVLTAMIRWVEEGVAPEFVTGAKFKDPKAPGEVEYTRRHCKYPLRNVLKAGGKYTNVDDWQCVL</sequence>
<dbReference type="PANTHER" id="PTHR33938:SF15">
    <property type="entry name" value="FERULOYL ESTERASE B-RELATED"/>
    <property type="match status" value="1"/>
</dbReference>
<dbReference type="AlphaFoldDB" id="A0A179GBH8"/>
<dbReference type="InterPro" id="IPR029058">
    <property type="entry name" value="AB_hydrolase_fold"/>
</dbReference>
<keyword evidence="5 10" id="KW-0732">Signal</keyword>
<evidence type="ECO:0000313" key="12">
    <source>
        <dbReference type="Proteomes" id="UP000078240"/>
    </source>
</evidence>
<proteinExistence type="inferred from homology"/>
<evidence type="ECO:0000256" key="10">
    <source>
        <dbReference type="RuleBase" id="RU361238"/>
    </source>
</evidence>
<evidence type="ECO:0000256" key="1">
    <source>
        <dbReference type="ARBA" id="ARBA00006249"/>
    </source>
</evidence>
<keyword evidence="2" id="KW-0719">Serine esterase</keyword>
<dbReference type="GO" id="GO:0045493">
    <property type="term" value="P:xylan catabolic process"/>
    <property type="evidence" value="ECO:0007669"/>
    <property type="project" value="UniProtKB-KW"/>
</dbReference>
<dbReference type="InterPro" id="IPR011118">
    <property type="entry name" value="Tannase/feruloyl_esterase"/>
</dbReference>
<dbReference type="PANTHER" id="PTHR33938">
    <property type="entry name" value="FERULOYL ESTERASE B-RELATED"/>
    <property type="match status" value="1"/>
</dbReference>
<dbReference type="GO" id="GO:0046872">
    <property type="term" value="F:metal ion binding"/>
    <property type="evidence" value="ECO:0007669"/>
    <property type="project" value="UniProtKB-KW"/>
</dbReference>
<dbReference type="GO" id="GO:0030600">
    <property type="term" value="F:feruloyl esterase activity"/>
    <property type="evidence" value="ECO:0007669"/>
    <property type="project" value="UniProtKB-EC"/>
</dbReference>
<evidence type="ECO:0000313" key="11">
    <source>
        <dbReference type="EMBL" id="OAQ74509.1"/>
    </source>
</evidence>
<evidence type="ECO:0000256" key="9">
    <source>
        <dbReference type="ARBA" id="ARBA00034075"/>
    </source>
</evidence>
<keyword evidence="6 10" id="KW-0378">Hydrolase</keyword>
<evidence type="ECO:0000256" key="4">
    <source>
        <dbReference type="ARBA" id="ARBA00022723"/>
    </source>
</evidence>
<keyword evidence="4" id="KW-0479">Metal-binding</keyword>
<evidence type="ECO:0000256" key="7">
    <source>
        <dbReference type="ARBA" id="ARBA00022837"/>
    </source>
</evidence>
<evidence type="ECO:0000256" key="2">
    <source>
        <dbReference type="ARBA" id="ARBA00022487"/>
    </source>
</evidence>
<dbReference type="EMBL" id="LSBH01000009">
    <property type="protein sequence ID" value="OAQ74509.1"/>
    <property type="molecule type" value="Genomic_DNA"/>
</dbReference>
<evidence type="ECO:0000256" key="3">
    <source>
        <dbReference type="ARBA" id="ARBA00022651"/>
    </source>
</evidence>
<feature type="signal peptide" evidence="10">
    <location>
        <begin position="1"/>
        <end position="22"/>
    </location>
</feature>
<comment type="similarity">
    <text evidence="1 10">Belongs to the tannase family.</text>
</comment>
<dbReference type="SUPFAM" id="SSF53474">
    <property type="entry name" value="alpha/beta-Hydrolases"/>
    <property type="match status" value="1"/>
</dbReference>
<dbReference type="Proteomes" id="UP000078240">
    <property type="component" value="Unassembled WGS sequence"/>
</dbReference>
<reference evidence="11 12" key="1">
    <citation type="submission" date="2016-01" db="EMBL/GenBank/DDBJ databases">
        <title>Biosynthesis of antibiotic leucinostatins and their inhibition on Phytophthora in bio-control Purpureocillium lilacinum.</title>
        <authorList>
            <person name="Wang G."/>
            <person name="Liu Z."/>
            <person name="Lin R."/>
            <person name="Li E."/>
            <person name="Mao Z."/>
            <person name="Ling J."/>
            <person name="Yin W."/>
            <person name="Xie B."/>
        </authorList>
    </citation>
    <scope>NUCLEOTIDE SEQUENCE [LARGE SCALE GENOMIC DNA]</scope>
    <source>
        <strain evidence="11">PLBJ-1</strain>
    </source>
</reference>
<accession>A0A179GBH8</accession>
<dbReference type="Pfam" id="PF07519">
    <property type="entry name" value="Tannase"/>
    <property type="match status" value="1"/>
</dbReference>
<dbReference type="OrthoDB" id="3039123at2759"/>
<evidence type="ECO:0000256" key="5">
    <source>
        <dbReference type="ARBA" id="ARBA00022729"/>
    </source>
</evidence>
<organism evidence="11 12">
    <name type="scientific">Purpureocillium lilacinum</name>
    <name type="common">Paecilomyces lilacinus</name>
    <dbReference type="NCBI Taxonomy" id="33203"/>
    <lineage>
        <taxon>Eukaryota</taxon>
        <taxon>Fungi</taxon>
        <taxon>Dikarya</taxon>
        <taxon>Ascomycota</taxon>
        <taxon>Pezizomycotina</taxon>
        <taxon>Sordariomycetes</taxon>
        <taxon>Hypocreomycetidae</taxon>
        <taxon>Hypocreales</taxon>
        <taxon>Ophiocordycipitaceae</taxon>
        <taxon>Purpureocillium</taxon>
    </lineage>
</organism>
<keyword evidence="7" id="KW-0106">Calcium</keyword>
<evidence type="ECO:0000256" key="8">
    <source>
        <dbReference type="ARBA" id="ARBA00023157"/>
    </source>
</evidence>